<organism evidence="3 4">
    <name type="scientific">Legionella sainthelensi</name>
    <dbReference type="NCBI Taxonomy" id="28087"/>
    <lineage>
        <taxon>Bacteria</taxon>
        <taxon>Pseudomonadati</taxon>
        <taxon>Pseudomonadota</taxon>
        <taxon>Gammaproteobacteria</taxon>
        <taxon>Legionellales</taxon>
        <taxon>Legionellaceae</taxon>
        <taxon>Legionella</taxon>
    </lineage>
</organism>
<dbReference type="InterPro" id="IPR027417">
    <property type="entry name" value="P-loop_NTPase"/>
</dbReference>
<keyword evidence="1" id="KW-0812">Transmembrane</keyword>
<keyword evidence="1" id="KW-0472">Membrane</keyword>
<evidence type="ECO:0000313" key="3">
    <source>
        <dbReference type="EMBL" id="AUH72194.1"/>
    </source>
</evidence>
<evidence type="ECO:0000256" key="1">
    <source>
        <dbReference type="SAM" id="Phobius"/>
    </source>
</evidence>
<dbReference type="AlphaFoldDB" id="A0A2H5FKW9"/>
<dbReference type="EMBL" id="CP025491">
    <property type="protein sequence ID" value="AUH72194.1"/>
    <property type="molecule type" value="Genomic_DNA"/>
</dbReference>
<dbReference type="Proteomes" id="UP000234343">
    <property type="component" value="Chromosome"/>
</dbReference>
<dbReference type="KEGG" id="lsh:CAB17_09055"/>
<dbReference type="RefSeq" id="WP_101899833.1">
    <property type="nucleotide sequence ID" value="NZ_CP025491.2"/>
</dbReference>
<accession>A0A2H5FKW9</accession>
<dbReference type="InterPro" id="IPR011646">
    <property type="entry name" value="KAP_P-loop"/>
</dbReference>
<keyword evidence="4" id="KW-1185">Reference proteome</keyword>
<protein>
    <recommendedName>
        <fullName evidence="2">KAP NTPase domain-containing protein</fullName>
    </recommendedName>
</protein>
<feature type="domain" description="KAP NTPase" evidence="2">
    <location>
        <begin position="18"/>
        <end position="321"/>
    </location>
</feature>
<proteinExistence type="predicted"/>
<evidence type="ECO:0000259" key="2">
    <source>
        <dbReference type="Pfam" id="PF07693"/>
    </source>
</evidence>
<gene>
    <name evidence="3" type="ORF">CAB17_09055</name>
</gene>
<keyword evidence="1" id="KW-1133">Transmembrane helix</keyword>
<reference evidence="3 4" key="1">
    <citation type="submission" date="2017-12" db="EMBL/GenBank/DDBJ databases">
        <title>Legionella sainthelensi LA01-117, whole genome sequence of a clinical isolate from New Zealand.</title>
        <authorList>
            <person name="Cree S.L."/>
            <person name="Slow S."/>
            <person name="Kennedy M.A."/>
            <person name="Murdoch D.R."/>
            <person name="Biggs P.J."/>
            <person name="Anderson T."/>
        </authorList>
    </citation>
    <scope>NUCLEOTIDE SEQUENCE [LARGE SCALE GENOMIC DNA]</scope>
    <source>
        <strain evidence="3 4">LA01-117</strain>
    </source>
</reference>
<name>A0A2H5FKW9_9GAMM</name>
<dbReference type="Pfam" id="PF07693">
    <property type="entry name" value="KAP_NTPase"/>
    <property type="match status" value="1"/>
</dbReference>
<dbReference type="SUPFAM" id="SSF52540">
    <property type="entry name" value="P-loop containing nucleoside triphosphate hydrolases"/>
    <property type="match status" value="1"/>
</dbReference>
<feature type="transmembrane region" description="Helical" evidence="1">
    <location>
        <begin position="341"/>
        <end position="361"/>
    </location>
</feature>
<sequence>MTNSLNEELNFHEDDFRRKPIAEKLIELLQSDIDISPVIIDGEWGTGKTYFCKKTKSLIENNHQENILCTYIDAFSADHANEPLITIIAAISKLIKKKANKSKYLRAAKAIASYGIKATGKAGIAWILRTQSQDMDKEIEEVIQSASSNSIDYAIDNLIQQHEAIEENITTLKNVLAEIALTKNLIIFIDELDRCRPDFAVSILEVIKHVFDVEGIKFVLVTNLNQMKASINHCYGQAVNAHHYLDKFIKYSFKLPLDIKDELNQQIHVSCKHAEILIQNNKTLEKNLYGIQSLSFIKELIIQNELSLRQVETFIRYLSIYTVLTYKEIAPSVKPFMSFKFTVYTLLSVFIVFIFCFESDLKEKIIKQKIKALDLCKILGVTKHQKIAELSNITNSKSLAALITIIFNDNSIENYQHSDEKDTKEWKNYLQVNVDDSEHYKENFFIRWSESFDNLIFKI</sequence>
<evidence type="ECO:0000313" key="4">
    <source>
        <dbReference type="Proteomes" id="UP000234343"/>
    </source>
</evidence>
<dbReference type="Gene3D" id="3.40.50.300">
    <property type="entry name" value="P-loop containing nucleotide triphosphate hydrolases"/>
    <property type="match status" value="1"/>
</dbReference>